<accession>A0A8H7QYN2</accession>
<evidence type="ECO:0000256" key="1">
    <source>
        <dbReference type="SAM" id="SignalP"/>
    </source>
</evidence>
<evidence type="ECO:0000313" key="3">
    <source>
        <dbReference type="Proteomes" id="UP000603453"/>
    </source>
</evidence>
<dbReference type="Proteomes" id="UP000603453">
    <property type="component" value="Unassembled WGS sequence"/>
</dbReference>
<name>A0A8H7QYN2_9FUNG</name>
<proteinExistence type="predicted"/>
<keyword evidence="3" id="KW-1185">Reference proteome</keyword>
<protein>
    <submittedName>
        <fullName evidence="2">Uncharacterized protein</fullName>
    </submittedName>
</protein>
<organism evidence="2 3">
    <name type="scientific">Mucor saturninus</name>
    <dbReference type="NCBI Taxonomy" id="64648"/>
    <lineage>
        <taxon>Eukaryota</taxon>
        <taxon>Fungi</taxon>
        <taxon>Fungi incertae sedis</taxon>
        <taxon>Mucoromycota</taxon>
        <taxon>Mucoromycotina</taxon>
        <taxon>Mucoromycetes</taxon>
        <taxon>Mucorales</taxon>
        <taxon>Mucorineae</taxon>
        <taxon>Mucoraceae</taxon>
        <taxon>Mucor</taxon>
    </lineage>
</organism>
<sequence length="127" mass="14400">MKLLLITVLLFITQVYGYLGERYSPFTVSVDKHQVRRGDTVQISWTLTPGVQFPLYGYASAKTSKTDVGLLAPKSSRTEHYLYLIDSDLSVRDASYTWTVDDDTPTGKYEIGIGFFYHEVSPEIHVI</sequence>
<dbReference type="OrthoDB" id="2205937at2759"/>
<feature type="chain" id="PRO_5034152993" evidence="1">
    <location>
        <begin position="18"/>
        <end position="127"/>
    </location>
</feature>
<evidence type="ECO:0000313" key="2">
    <source>
        <dbReference type="EMBL" id="KAG2199996.1"/>
    </source>
</evidence>
<feature type="signal peptide" evidence="1">
    <location>
        <begin position="1"/>
        <end position="17"/>
    </location>
</feature>
<dbReference type="EMBL" id="JAEPRD010000089">
    <property type="protein sequence ID" value="KAG2199996.1"/>
    <property type="molecule type" value="Genomic_DNA"/>
</dbReference>
<keyword evidence="1" id="KW-0732">Signal</keyword>
<dbReference type="AlphaFoldDB" id="A0A8H7QYN2"/>
<comment type="caution">
    <text evidence="2">The sequence shown here is derived from an EMBL/GenBank/DDBJ whole genome shotgun (WGS) entry which is preliminary data.</text>
</comment>
<feature type="non-terminal residue" evidence="2">
    <location>
        <position position="1"/>
    </location>
</feature>
<reference evidence="2" key="1">
    <citation type="submission" date="2020-12" db="EMBL/GenBank/DDBJ databases">
        <title>Metabolic potential, ecology and presence of endohyphal bacteria is reflected in genomic diversity of Mucoromycotina.</title>
        <authorList>
            <person name="Muszewska A."/>
            <person name="Okrasinska A."/>
            <person name="Steczkiewicz K."/>
            <person name="Drgas O."/>
            <person name="Orlowska M."/>
            <person name="Perlinska-Lenart U."/>
            <person name="Aleksandrzak-Piekarczyk T."/>
            <person name="Szatraj K."/>
            <person name="Zielenkiewicz U."/>
            <person name="Pilsyk S."/>
            <person name="Malc E."/>
            <person name="Mieczkowski P."/>
            <person name="Kruszewska J.S."/>
            <person name="Biernat P."/>
            <person name="Pawlowska J."/>
        </authorList>
    </citation>
    <scope>NUCLEOTIDE SEQUENCE</scope>
    <source>
        <strain evidence="2">WA0000017839</strain>
    </source>
</reference>
<gene>
    <name evidence="2" type="ORF">INT47_000346</name>
</gene>